<protein>
    <submittedName>
        <fullName evidence="7">Citrate lyase subunit beta</fullName>
    </submittedName>
</protein>
<evidence type="ECO:0000259" key="6">
    <source>
        <dbReference type="Pfam" id="PF03328"/>
    </source>
</evidence>
<feature type="binding site" evidence="5">
    <location>
        <position position="135"/>
    </location>
    <ligand>
        <name>Mg(2+)</name>
        <dbReference type="ChEBI" id="CHEBI:18420"/>
    </ligand>
</feature>
<name>A0A147EWC8_MICTE</name>
<dbReference type="PANTHER" id="PTHR32308:SF10">
    <property type="entry name" value="CITRATE LYASE SUBUNIT BETA"/>
    <property type="match status" value="1"/>
</dbReference>
<gene>
    <name evidence="7" type="ORF">NS220_10445</name>
</gene>
<dbReference type="InterPro" id="IPR005000">
    <property type="entry name" value="Aldolase/citrate-lyase_domain"/>
</dbReference>
<proteinExistence type="predicted"/>
<dbReference type="GO" id="GO:0000287">
    <property type="term" value="F:magnesium ion binding"/>
    <property type="evidence" value="ECO:0007669"/>
    <property type="project" value="TreeGrafter"/>
</dbReference>
<evidence type="ECO:0000256" key="3">
    <source>
        <dbReference type="ARBA" id="ARBA00022842"/>
    </source>
</evidence>
<dbReference type="SUPFAM" id="SSF51621">
    <property type="entry name" value="Phosphoenolpyruvate/pyruvate domain"/>
    <property type="match status" value="1"/>
</dbReference>
<dbReference type="RefSeq" id="WP_058623988.1">
    <property type="nucleotide sequence ID" value="NZ_LDRT01000066.1"/>
</dbReference>
<dbReference type="EMBL" id="LDRT01000066">
    <property type="protein sequence ID" value="KTR94028.1"/>
    <property type="molecule type" value="Genomic_DNA"/>
</dbReference>
<organism evidence="7 8">
    <name type="scientific">Microbacterium testaceum</name>
    <name type="common">Aureobacterium testaceum</name>
    <name type="synonym">Brevibacterium testaceum</name>
    <dbReference type="NCBI Taxonomy" id="2033"/>
    <lineage>
        <taxon>Bacteria</taxon>
        <taxon>Bacillati</taxon>
        <taxon>Actinomycetota</taxon>
        <taxon>Actinomycetes</taxon>
        <taxon>Micrococcales</taxon>
        <taxon>Microbacteriaceae</taxon>
        <taxon>Microbacterium</taxon>
    </lineage>
</organism>
<feature type="binding site" evidence="4">
    <location>
        <position position="109"/>
    </location>
    <ligand>
        <name>substrate</name>
    </ligand>
</feature>
<dbReference type="Pfam" id="PF03328">
    <property type="entry name" value="HpcH_HpaI"/>
    <property type="match status" value="1"/>
</dbReference>
<dbReference type="PANTHER" id="PTHR32308">
    <property type="entry name" value="LYASE BETA SUBUNIT, PUTATIVE (AFU_ORTHOLOGUE AFUA_4G13030)-RELATED"/>
    <property type="match status" value="1"/>
</dbReference>
<dbReference type="GO" id="GO:0016829">
    <property type="term" value="F:lyase activity"/>
    <property type="evidence" value="ECO:0007669"/>
    <property type="project" value="UniProtKB-KW"/>
</dbReference>
<dbReference type="Proteomes" id="UP000075025">
    <property type="component" value="Unassembled WGS sequence"/>
</dbReference>
<comment type="caution">
    <text evidence="7">The sequence shown here is derived from an EMBL/GenBank/DDBJ whole genome shotgun (WGS) entry which is preliminary data.</text>
</comment>
<reference evidence="7 8" key="1">
    <citation type="journal article" date="2016" name="Front. Microbiol.">
        <title>Genomic Resource of Rice Seed Associated Bacteria.</title>
        <authorList>
            <person name="Midha S."/>
            <person name="Bansal K."/>
            <person name="Sharma S."/>
            <person name="Kumar N."/>
            <person name="Patil P.P."/>
            <person name="Chaudhry V."/>
            <person name="Patil P.B."/>
        </authorList>
    </citation>
    <scope>NUCLEOTIDE SEQUENCE [LARGE SCALE GENOMIC DNA]</scope>
    <source>
        <strain evidence="7 8">NS220</strain>
    </source>
</reference>
<evidence type="ECO:0000256" key="4">
    <source>
        <dbReference type="PIRSR" id="PIRSR015582-1"/>
    </source>
</evidence>
<keyword evidence="7" id="KW-0456">Lyase</keyword>
<dbReference type="InterPro" id="IPR040442">
    <property type="entry name" value="Pyrv_kinase-like_dom_sf"/>
</dbReference>
<feature type="binding site" evidence="4">
    <location>
        <position position="61"/>
    </location>
    <ligand>
        <name>substrate</name>
    </ligand>
</feature>
<dbReference type="InterPro" id="IPR011206">
    <property type="entry name" value="Citrate_lyase_beta/mcl1/mcl2"/>
</dbReference>
<evidence type="ECO:0000313" key="7">
    <source>
        <dbReference type="EMBL" id="KTR94028.1"/>
    </source>
</evidence>
<feature type="domain" description="HpcH/HpaI aldolase/citrate lyase" evidence="6">
    <location>
        <begin position="7"/>
        <end position="208"/>
    </location>
</feature>
<dbReference type="OrthoDB" id="5172636at2"/>
<dbReference type="PATRIC" id="fig|2033.6.peg.3228"/>
<dbReference type="GO" id="GO:0006107">
    <property type="term" value="P:oxaloacetate metabolic process"/>
    <property type="evidence" value="ECO:0007669"/>
    <property type="project" value="TreeGrafter"/>
</dbReference>
<dbReference type="InterPro" id="IPR015813">
    <property type="entry name" value="Pyrv/PenolPyrv_kinase-like_dom"/>
</dbReference>
<evidence type="ECO:0000313" key="8">
    <source>
        <dbReference type="Proteomes" id="UP000075025"/>
    </source>
</evidence>
<comment type="cofactor">
    <cofactor evidence="1">
        <name>Mg(2+)</name>
        <dbReference type="ChEBI" id="CHEBI:18420"/>
    </cofactor>
</comment>
<sequence>MIHGPALLFCPADRPDRYAKAAAAADTVILDLEDAVAPADKERAREALAASTLDPARVIVRLNAAGTPEHALDLAAVRATAYTTVMLAKAESAADVEATPGLRVLALCETARGVVNAAEIAAHPATVGLMWGAEDLIASMNGRSSRFADGRYRDVARTARATVLLAARAHGKDAIDAVHLDLADLDGLRAECEDAAASGFTATACIHPTQVATIRAAFASTDAEREWARAVLAEAEGQPGVFRFRGRMIDEPVLRQAREVLR</sequence>
<keyword evidence="2 5" id="KW-0479">Metal-binding</keyword>
<keyword evidence="3 5" id="KW-0460">Magnesium</keyword>
<feature type="binding site" evidence="5">
    <location>
        <position position="109"/>
    </location>
    <ligand>
        <name>Mg(2+)</name>
        <dbReference type="ChEBI" id="CHEBI:18420"/>
    </ligand>
</feature>
<dbReference type="AlphaFoldDB" id="A0A147EWC8"/>
<evidence type="ECO:0000256" key="2">
    <source>
        <dbReference type="ARBA" id="ARBA00022723"/>
    </source>
</evidence>
<evidence type="ECO:0000256" key="1">
    <source>
        <dbReference type="ARBA" id="ARBA00001946"/>
    </source>
</evidence>
<accession>A0A147EWC8</accession>
<evidence type="ECO:0000256" key="5">
    <source>
        <dbReference type="PIRSR" id="PIRSR015582-2"/>
    </source>
</evidence>
<dbReference type="PIRSF" id="PIRSF015582">
    <property type="entry name" value="Cit_lyase_B"/>
    <property type="match status" value="1"/>
</dbReference>
<dbReference type="Gene3D" id="3.20.20.60">
    <property type="entry name" value="Phosphoenolpyruvate-binding domains"/>
    <property type="match status" value="1"/>
</dbReference>